<keyword evidence="1" id="KW-0472">Membrane</keyword>
<reference evidence="2 3" key="1">
    <citation type="submission" date="2020-01" db="EMBL/GenBank/DDBJ databases">
        <title>Insect and environment-associated Actinomycetes.</title>
        <authorList>
            <person name="Currrie C."/>
            <person name="Chevrette M."/>
            <person name="Carlson C."/>
            <person name="Stubbendieck R."/>
            <person name="Wendt-Pienkowski E."/>
        </authorList>
    </citation>
    <scope>NUCLEOTIDE SEQUENCE [LARGE SCALE GENOMIC DNA]</scope>
    <source>
        <strain evidence="2 3">SID8386</strain>
    </source>
</reference>
<gene>
    <name evidence="2" type="ORF">G3I59_46805</name>
</gene>
<feature type="transmembrane region" description="Helical" evidence="1">
    <location>
        <begin position="84"/>
        <end position="103"/>
    </location>
</feature>
<feature type="transmembrane region" description="Helical" evidence="1">
    <location>
        <begin position="55"/>
        <end position="77"/>
    </location>
</feature>
<organism evidence="2 3">
    <name type="scientific">Amycolatopsis rubida</name>
    <dbReference type="NCBI Taxonomy" id="112413"/>
    <lineage>
        <taxon>Bacteria</taxon>
        <taxon>Bacillati</taxon>
        <taxon>Actinomycetota</taxon>
        <taxon>Actinomycetes</taxon>
        <taxon>Pseudonocardiales</taxon>
        <taxon>Pseudonocardiaceae</taxon>
        <taxon>Amycolatopsis</taxon>
    </lineage>
</organism>
<evidence type="ECO:0008006" key="4">
    <source>
        <dbReference type="Google" id="ProtNLM"/>
    </source>
</evidence>
<sequence>MMTASDNPRFDLAERLILGAAAGLAGGVVSGIELAALGRLPLLANLVGSGSPVIGAAAHLAMCSVSGIVFSLLAYGMFRRMRSLVALGVVYGLLLGELGPVVLQGSTAPLFSLDWSIGLLLAGHAVFGAALALTLSLLHRHTLRKPLGVKEKDLSL</sequence>
<accession>A0ABX0C5G5</accession>
<protein>
    <recommendedName>
        <fullName evidence="4">DUF1440 domain-containing protein</fullName>
    </recommendedName>
</protein>
<dbReference type="Proteomes" id="UP000470404">
    <property type="component" value="Unassembled WGS sequence"/>
</dbReference>
<evidence type="ECO:0000256" key="1">
    <source>
        <dbReference type="SAM" id="Phobius"/>
    </source>
</evidence>
<name>A0ABX0C5G5_9PSEU</name>
<dbReference type="EMBL" id="JAAGNC010000222">
    <property type="protein sequence ID" value="NEC62911.1"/>
    <property type="molecule type" value="Genomic_DNA"/>
</dbReference>
<comment type="caution">
    <text evidence="2">The sequence shown here is derived from an EMBL/GenBank/DDBJ whole genome shotgun (WGS) entry which is preliminary data.</text>
</comment>
<proteinExistence type="predicted"/>
<keyword evidence="1" id="KW-0812">Transmembrane</keyword>
<keyword evidence="3" id="KW-1185">Reference proteome</keyword>
<keyword evidence="1" id="KW-1133">Transmembrane helix</keyword>
<evidence type="ECO:0000313" key="3">
    <source>
        <dbReference type="Proteomes" id="UP000470404"/>
    </source>
</evidence>
<feature type="transmembrane region" description="Helical" evidence="1">
    <location>
        <begin position="115"/>
        <end position="138"/>
    </location>
</feature>
<evidence type="ECO:0000313" key="2">
    <source>
        <dbReference type="EMBL" id="NEC62911.1"/>
    </source>
</evidence>